<evidence type="ECO:0000256" key="1">
    <source>
        <dbReference type="SAM" id="Coils"/>
    </source>
</evidence>
<dbReference type="PROSITE" id="PS51140">
    <property type="entry name" value="CUE"/>
    <property type="match status" value="1"/>
</dbReference>
<sequence length="301" mass="33345">MSALVCGKRSSSVFEELLHTPPPASKRTRCSAGASSPTAILLSPARPSSAFSSPAFDRNDDNNNSSGSGKQYSPHLAHLRSLFPDMDPQFLERALEASGNDLDSTIKSLNDLHLESTDINFDSAASKPESGIETNVHVSTEGIMDNNGAEEAAENPHGAACLPTDGSEWVELFVREMTNATDMDDARARASRVLEVLEKSIVTRASAEAMQNFHKENVMLKEQVEVLLRENTVLKRAVAIQHERQKEYDDRSQELQHLKQLVSQYQEQLRTLEVNNYALTMHLRQAQQSSSIPGRFHPDVF</sequence>
<feature type="compositionally biased region" description="Low complexity" evidence="2">
    <location>
        <begin position="43"/>
        <end position="69"/>
    </location>
</feature>
<dbReference type="CDD" id="cd14279">
    <property type="entry name" value="CUE"/>
    <property type="match status" value="1"/>
</dbReference>
<feature type="region of interest" description="Disordered" evidence="2">
    <location>
        <begin position="19"/>
        <end position="73"/>
    </location>
</feature>
<dbReference type="KEGG" id="pda:103706495"/>
<reference evidence="5" key="2">
    <citation type="submission" date="2025-08" db="UniProtKB">
        <authorList>
            <consortium name="RefSeq"/>
        </authorList>
    </citation>
    <scope>IDENTIFICATION</scope>
    <source>
        <tissue evidence="5">Young leaves</tissue>
    </source>
</reference>
<dbReference type="PANTHER" id="PTHR31245:SF1">
    <property type="entry name" value="UBIQUITIN SYSTEM COMPONENT CUE PROTEIN"/>
    <property type="match status" value="1"/>
</dbReference>
<dbReference type="Pfam" id="PF02845">
    <property type="entry name" value="CUE"/>
    <property type="match status" value="1"/>
</dbReference>
<gene>
    <name evidence="5" type="primary">LOC103706495</name>
</gene>
<accession>A0A8B7C035</accession>
<dbReference type="GeneID" id="103706495"/>
<dbReference type="PANTHER" id="PTHR31245">
    <property type="entry name" value="UBIQUITIN SYSTEM COMPONENT CUE PROTEIN"/>
    <property type="match status" value="1"/>
</dbReference>
<dbReference type="AlphaFoldDB" id="A0A8B7C035"/>
<keyword evidence="1" id="KW-0175">Coiled coil</keyword>
<feature type="domain" description="CUE" evidence="3">
    <location>
        <begin position="71"/>
        <end position="114"/>
    </location>
</feature>
<evidence type="ECO:0000259" key="3">
    <source>
        <dbReference type="PROSITE" id="PS51140"/>
    </source>
</evidence>
<dbReference type="SUPFAM" id="SSF46934">
    <property type="entry name" value="UBA-like"/>
    <property type="match status" value="1"/>
</dbReference>
<evidence type="ECO:0000256" key="2">
    <source>
        <dbReference type="SAM" id="MobiDB-lite"/>
    </source>
</evidence>
<dbReference type="InterPro" id="IPR009060">
    <property type="entry name" value="UBA-like_sf"/>
</dbReference>
<reference evidence="4" key="1">
    <citation type="journal article" date="2019" name="Nat. Commun.">
        <title>Genome-wide association mapping of date palm fruit traits.</title>
        <authorList>
            <person name="Hazzouri K.M."/>
            <person name="Gros-Balthazard M."/>
            <person name="Flowers J.M."/>
            <person name="Copetti D."/>
            <person name="Lemansour A."/>
            <person name="Lebrun M."/>
            <person name="Masmoudi K."/>
            <person name="Ferrand S."/>
            <person name="Dhar M.I."/>
            <person name="Fresquez Z.A."/>
            <person name="Rosas U."/>
            <person name="Zhang J."/>
            <person name="Talag J."/>
            <person name="Lee S."/>
            <person name="Kudrna D."/>
            <person name="Powell R.F."/>
            <person name="Leitch I.J."/>
            <person name="Krueger R.R."/>
            <person name="Wing R.A."/>
            <person name="Amiri K.M.A."/>
            <person name="Purugganan M.D."/>
        </authorList>
    </citation>
    <scope>NUCLEOTIDE SEQUENCE [LARGE SCALE GENOMIC DNA]</scope>
    <source>
        <strain evidence="4">cv. Khalas</strain>
    </source>
</reference>
<name>A0A8B7C035_PHODC</name>
<dbReference type="OrthoDB" id="440455at2759"/>
<evidence type="ECO:0000313" key="5">
    <source>
        <dbReference type="RefSeq" id="XP_008788834.1"/>
    </source>
</evidence>
<evidence type="ECO:0000313" key="4">
    <source>
        <dbReference type="Proteomes" id="UP000228380"/>
    </source>
</evidence>
<dbReference type="GO" id="GO:0043130">
    <property type="term" value="F:ubiquitin binding"/>
    <property type="evidence" value="ECO:0007669"/>
    <property type="project" value="InterPro"/>
</dbReference>
<feature type="coiled-coil region" evidence="1">
    <location>
        <begin position="210"/>
        <end position="275"/>
    </location>
</feature>
<protein>
    <submittedName>
        <fullName evidence="5">Uncharacterized protein LOC103706495</fullName>
    </submittedName>
</protein>
<organism evidence="4 5">
    <name type="scientific">Phoenix dactylifera</name>
    <name type="common">Date palm</name>
    <dbReference type="NCBI Taxonomy" id="42345"/>
    <lineage>
        <taxon>Eukaryota</taxon>
        <taxon>Viridiplantae</taxon>
        <taxon>Streptophyta</taxon>
        <taxon>Embryophyta</taxon>
        <taxon>Tracheophyta</taxon>
        <taxon>Spermatophyta</taxon>
        <taxon>Magnoliopsida</taxon>
        <taxon>Liliopsida</taxon>
        <taxon>Arecaceae</taxon>
        <taxon>Coryphoideae</taxon>
        <taxon>Phoeniceae</taxon>
        <taxon>Phoenix</taxon>
    </lineage>
</organism>
<dbReference type="Gene3D" id="1.10.8.10">
    <property type="entry name" value="DNA helicase RuvA subunit, C-terminal domain"/>
    <property type="match status" value="1"/>
</dbReference>
<dbReference type="InterPro" id="IPR003892">
    <property type="entry name" value="CUE"/>
</dbReference>
<proteinExistence type="predicted"/>
<dbReference type="RefSeq" id="XP_008788834.1">
    <property type="nucleotide sequence ID" value="XM_008790612.4"/>
</dbReference>
<keyword evidence="4" id="KW-1185">Reference proteome</keyword>
<dbReference type="Proteomes" id="UP000228380">
    <property type="component" value="Chromosome 7"/>
</dbReference>